<dbReference type="AlphaFoldDB" id="A0A0R3PSF3"/>
<protein>
    <submittedName>
        <fullName evidence="4">DUF2439 domain-containing protein</fullName>
    </submittedName>
</protein>
<feature type="region of interest" description="Disordered" evidence="1">
    <location>
        <begin position="197"/>
        <end position="220"/>
    </location>
</feature>
<feature type="compositionally biased region" description="Polar residues" evidence="1">
    <location>
        <begin position="113"/>
        <end position="126"/>
    </location>
</feature>
<name>A0A0R3PSF3_ANGCS</name>
<dbReference type="WBParaSite" id="ACOC_0000856301-mRNA-1">
    <property type="protein sequence ID" value="ACOC_0000856301-mRNA-1"/>
    <property type="gene ID" value="ACOC_0000856301"/>
</dbReference>
<evidence type="ECO:0000256" key="1">
    <source>
        <dbReference type="SAM" id="MobiDB-lite"/>
    </source>
</evidence>
<dbReference type="Proteomes" id="UP000267027">
    <property type="component" value="Unassembled WGS sequence"/>
</dbReference>
<sequence length="220" mass="25078">MHTITYLCPYVTAFRRLVYLQKHEKRQYQKTAHVNGVFLKDHHLEIRHVDGMLLEKEESGIIKNDSLEEGELQESQATPLGYLPIKSVYKSKEDWAVLETTASELNSNVKGSMMSNSAQANSPNNVKKSDSLEDGEIREFAVRANDNMSPSVKNLKETPVVMKEERQSKRIPRKTIRFEPREEAVAPTKTRRSRCLVASVSASSKKQHLRNIEARPAKKS</sequence>
<reference evidence="4" key="1">
    <citation type="submission" date="2017-02" db="UniProtKB">
        <authorList>
            <consortium name="WormBaseParasite"/>
        </authorList>
    </citation>
    <scope>IDENTIFICATION</scope>
</reference>
<dbReference type="OrthoDB" id="10660797at2759"/>
<accession>A0A0R3PSF3</accession>
<feature type="compositionally biased region" description="Basic and acidic residues" evidence="1">
    <location>
        <begin position="210"/>
        <end position="220"/>
    </location>
</feature>
<evidence type="ECO:0000313" key="4">
    <source>
        <dbReference type="WBParaSite" id="ACOC_0000856301-mRNA-1"/>
    </source>
</evidence>
<dbReference type="EMBL" id="UYYA01004173">
    <property type="protein sequence ID" value="VDM60149.1"/>
    <property type="molecule type" value="Genomic_DNA"/>
</dbReference>
<evidence type="ECO:0000313" key="2">
    <source>
        <dbReference type="EMBL" id="VDM60149.1"/>
    </source>
</evidence>
<keyword evidence="3" id="KW-1185">Reference proteome</keyword>
<reference evidence="2 3" key="2">
    <citation type="submission" date="2018-11" db="EMBL/GenBank/DDBJ databases">
        <authorList>
            <consortium name="Pathogen Informatics"/>
        </authorList>
    </citation>
    <scope>NUCLEOTIDE SEQUENCE [LARGE SCALE GENOMIC DNA]</scope>
    <source>
        <strain evidence="2 3">Costa Rica</strain>
    </source>
</reference>
<evidence type="ECO:0000313" key="3">
    <source>
        <dbReference type="Proteomes" id="UP000267027"/>
    </source>
</evidence>
<feature type="region of interest" description="Disordered" evidence="1">
    <location>
        <begin position="113"/>
        <end position="132"/>
    </location>
</feature>
<proteinExistence type="predicted"/>
<organism evidence="4">
    <name type="scientific">Angiostrongylus costaricensis</name>
    <name type="common">Nematode worm</name>
    <dbReference type="NCBI Taxonomy" id="334426"/>
    <lineage>
        <taxon>Eukaryota</taxon>
        <taxon>Metazoa</taxon>
        <taxon>Ecdysozoa</taxon>
        <taxon>Nematoda</taxon>
        <taxon>Chromadorea</taxon>
        <taxon>Rhabditida</taxon>
        <taxon>Rhabditina</taxon>
        <taxon>Rhabditomorpha</taxon>
        <taxon>Strongyloidea</taxon>
        <taxon>Metastrongylidae</taxon>
        <taxon>Angiostrongylus</taxon>
    </lineage>
</organism>
<gene>
    <name evidence="2" type="ORF">ACOC_LOCUS8564</name>
</gene>